<evidence type="ECO:0000313" key="3">
    <source>
        <dbReference type="EMBL" id="MFB6392456.1"/>
    </source>
</evidence>
<dbReference type="SUPFAM" id="SSF53800">
    <property type="entry name" value="Chelatase"/>
    <property type="match status" value="1"/>
</dbReference>
<dbReference type="Gene3D" id="3.40.50.1400">
    <property type="match status" value="2"/>
</dbReference>
<keyword evidence="4" id="KW-1185">Reference proteome</keyword>
<evidence type="ECO:0000313" key="4">
    <source>
        <dbReference type="Proteomes" id="UP001582793"/>
    </source>
</evidence>
<accession>A0ABV5CKV3</accession>
<evidence type="ECO:0000256" key="1">
    <source>
        <dbReference type="ARBA" id="ARBA00022723"/>
    </source>
</evidence>
<dbReference type="Pfam" id="PF01903">
    <property type="entry name" value="CbiX"/>
    <property type="match status" value="1"/>
</dbReference>
<dbReference type="PANTHER" id="PTHR33542">
    <property type="entry name" value="SIROHYDROCHLORIN FERROCHELATASE, CHLOROPLASTIC"/>
    <property type="match status" value="1"/>
</dbReference>
<dbReference type="EMBL" id="JBCGDC010000010">
    <property type="protein sequence ID" value="MFB6392456.1"/>
    <property type="molecule type" value="Genomic_DNA"/>
</dbReference>
<keyword evidence="2" id="KW-0456">Lyase</keyword>
<dbReference type="InterPro" id="IPR002762">
    <property type="entry name" value="CbiX-like"/>
</dbReference>
<gene>
    <name evidence="3" type="ORF">AAFH96_04985</name>
</gene>
<dbReference type="InterPro" id="IPR050963">
    <property type="entry name" value="Sirohydro_Cobaltochel/CbiX"/>
</dbReference>
<proteinExistence type="predicted"/>
<dbReference type="CDD" id="cd03416">
    <property type="entry name" value="CbiX_SirB_N"/>
    <property type="match status" value="1"/>
</dbReference>
<dbReference type="PANTHER" id="PTHR33542:SF5">
    <property type="entry name" value="FERROCHELATASE CHE1"/>
    <property type="match status" value="1"/>
</dbReference>
<evidence type="ECO:0000256" key="2">
    <source>
        <dbReference type="ARBA" id="ARBA00023239"/>
    </source>
</evidence>
<name>A0ABV5CKV3_9ACTN</name>
<reference evidence="3 4" key="1">
    <citation type="submission" date="2024-04" db="EMBL/GenBank/DDBJ databases">
        <title>Polymorphospora sp. isolated from Baiyangdian Lake in Xiong'an New Area.</title>
        <authorList>
            <person name="Zhang X."/>
            <person name="Liu J."/>
        </authorList>
    </citation>
    <scope>NUCLEOTIDE SEQUENCE [LARGE SCALE GENOMIC DNA]</scope>
    <source>
        <strain evidence="3 4">2-325</strain>
    </source>
</reference>
<protein>
    <submittedName>
        <fullName evidence="3">CbiX/SirB N-terminal domain-containing protein</fullName>
    </submittedName>
</protein>
<sequence>MSRPLVAVSHGTRDPRGQAAIRALVGAVRRRRPDLDVREAFVDVQAPDLGAVLDRAGPAAVVVPLLLAPGHHVHVDVARAVAAAGAVAAPALAPDDGIAAVLVDRLRGCGAGTDDTVVLAAAGSSDVRARPAVEETARRVAALWGAPVEVGCLGGTGEPLHAVLARSWRPGRRVVCAAMLMAPGFFHDRLRSAGADLVTGPLLDGRRPDPRLVGLVVERYEAALAATLAGSGVISG</sequence>
<dbReference type="RefSeq" id="WP_375733205.1">
    <property type="nucleotide sequence ID" value="NZ_JBCGDC010000010.1"/>
</dbReference>
<comment type="caution">
    <text evidence="3">The sequence shown here is derived from an EMBL/GenBank/DDBJ whole genome shotgun (WGS) entry which is preliminary data.</text>
</comment>
<organism evidence="3 4">
    <name type="scientific">Polymorphospora lycopeni</name>
    <dbReference type="NCBI Taxonomy" id="3140240"/>
    <lineage>
        <taxon>Bacteria</taxon>
        <taxon>Bacillati</taxon>
        <taxon>Actinomycetota</taxon>
        <taxon>Actinomycetes</taxon>
        <taxon>Micromonosporales</taxon>
        <taxon>Micromonosporaceae</taxon>
        <taxon>Polymorphospora</taxon>
    </lineage>
</organism>
<dbReference type="Proteomes" id="UP001582793">
    <property type="component" value="Unassembled WGS sequence"/>
</dbReference>
<keyword evidence="1" id="KW-0479">Metal-binding</keyword>